<dbReference type="Pfam" id="PF01266">
    <property type="entry name" value="DAO"/>
    <property type="match status" value="1"/>
</dbReference>
<gene>
    <name evidence="10" type="primary">mnmC</name>
    <name evidence="14" type="ORF">EC844_12219</name>
</gene>
<evidence type="ECO:0000313" key="14">
    <source>
        <dbReference type="EMBL" id="TCM63200.1"/>
    </source>
</evidence>
<dbReference type="GO" id="GO:0005737">
    <property type="term" value="C:cytoplasm"/>
    <property type="evidence" value="ECO:0007669"/>
    <property type="project" value="UniProtKB-SubCell"/>
</dbReference>
<keyword evidence="7 10" id="KW-0274">FAD</keyword>
<comment type="function">
    <text evidence="10">Catalyzes the last two steps in the biosynthesis of 5-methylaminomethyl-2-thiouridine (mnm(5)s(2)U) at the wobble position (U34) in tRNA. Catalyzes the FAD-dependent demodification of cmnm(5)s(2)U34 to nm(5)s(2)U34, followed by the transfer of a methyl group from S-adenosyl-L-methionine to nm(5)s(2)U34, to form mnm(5)s(2)U34.</text>
</comment>
<proteinExistence type="inferred from homology"/>
<dbReference type="EC" id="1.5.-.-" evidence="10"/>
<evidence type="ECO:0000256" key="2">
    <source>
        <dbReference type="ARBA" id="ARBA00022603"/>
    </source>
</evidence>
<evidence type="ECO:0000256" key="7">
    <source>
        <dbReference type="ARBA" id="ARBA00022827"/>
    </source>
</evidence>
<dbReference type="GO" id="GO:0032259">
    <property type="term" value="P:methylation"/>
    <property type="evidence" value="ECO:0007669"/>
    <property type="project" value="UniProtKB-KW"/>
</dbReference>
<feature type="region of interest" description="tRNA (mnm(5)s(2)U34)-methyltransferase" evidence="10">
    <location>
        <begin position="1"/>
        <end position="242"/>
    </location>
</feature>
<organism evidence="14 15">
    <name type="scientific">Acinetobacter calcoaceticus</name>
    <dbReference type="NCBI Taxonomy" id="471"/>
    <lineage>
        <taxon>Bacteria</taxon>
        <taxon>Pseudomonadati</taxon>
        <taxon>Pseudomonadota</taxon>
        <taxon>Gammaproteobacteria</taxon>
        <taxon>Moraxellales</taxon>
        <taxon>Moraxellaceae</taxon>
        <taxon>Acinetobacter</taxon>
        <taxon>Acinetobacter calcoaceticus/baumannii complex</taxon>
    </lineage>
</organism>
<dbReference type="InterPro" id="IPR008471">
    <property type="entry name" value="MnmC-like_methylTransf"/>
</dbReference>
<dbReference type="GO" id="GO:0002097">
    <property type="term" value="P:tRNA wobble base modification"/>
    <property type="evidence" value="ECO:0007669"/>
    <property type="project" value="UniProtKB-UniRule"/>
</dbReference>
<evidence type="ECO:0000256" key="4">
    <source>
        <dbReference type="ARBA" id="ARBA00022679"/>
    </source>
</evidence>
<dbReference type="InterPro" id="IPR047785">
    <property type="entry name" value="tRNA_MNMC2"/>
</dbReference>
<dbReference type="NCBIfam" id="NF033855">
    <property type="entry name" value="tRNA_MNMC2"/>
    <property type="match status" value="1"/>
</dbReference>
<keyword evidence="1 10" id="KW-0963">Cytoplasm</keyword>
<dbReference type="InterPro" id="IPR023032">
    <property type="entry name" value="tRNA_MAMT_biosynth_bifunc_MnmC"/>
</dbReference>
<dbReference type="InterPro" id="IPR029063">
    <property type="entry name" value="SAM-dependent_MTases_sf"/>
</dbReference>
<dbReference type="GO" id="GO:0050660">
    <property type="term" value="F:flavin adenine dinucleotide binding"/>
    <property type="evidence" value="ECO:0007669"/>
    <property type="project" value="UniProtKB-UniRule"/>
</dbReference>
<evidence type="ECO:0000256" key="11">
    <source>
        <dbReference type="SAM" id="MobiDB-lite"/>
    </source>
</evidence>
<dbReference type="PANTHER" id="PTHR13847:SF283">
    <property type="entry name" value="TRNA 5-METHYLAMINOMETHYL-2-THIOURIDINE BIOSYNTHESIS BIFUNCTIONAL PROTEIN MNMC"/>
    <property type="match status" value="1"/>
</dbReference>
<comment type="similarity">
    <text evidence="10">In the N-terminal section; belongs to the methyltransferase superfamily. tRNA (mnm(5)s(2)U34)-methyltransferase family.</text>
</comment>
<evidence type="ECO:0000313" key="15">
    <source>
        <dbReference type="Proteomes" id="UP000294963"/>
    </source>
</evidence>
<evidence type="ECO:0000256" key="5">
    <source>
        <dbReference type="ARBA" id="ARBA00022691"/>
    </source>
</evidence>
<comment type="catalytic activity">
    <reaction evidence="10">
        <text>5-aminomethyl-2-thiouridine(34) in tRNA + S-adenosyl-L-methionine = 5-methylaminomethyl-2-thiouridine(34) in tRNA + S-adenosyl-L-homocysteine + H(+)</text>
        <dbReference type="Rhea" id="RHEA:19569"/>
        <dbReference type="Rhea" id="RHEA-COMP:10195"/>
        <dbReference type="Rhea" id="RHEA-COMP:10197"/>
        <dbReference type="ChEBI" id="CHEBI:15378"/>
        <dbReference type="ChEBI" id="CHEBI:57856"/>
        <dbReference type="ChEBI" id="CHEBI:59789"/>
        <dbReference type="ChEBI" id="CHEBI:74454"/>
        <dbReference type="ChEBI" id="CHEBI:74455"/>
        <dbReference type="EC" id="2.1.1.61"/>
    </reaction>
</comment>
<evidence type="ECO:0000259" key="12">
    <source>
        <dbReference type="Pfam" id="PF01266"/>
    </source>
</evidence>
<accession>A0A4R1XLU7</accession>
<keyword evidence="5 10" id="KW-0949">S-adenosyl-L-methionine</keyword>
<keyword evidence="15" id="KW-1185">Reference proteome</keyword>
<name>A0A4R1XLU7_ACICA</name>
<evidence type="ECO:0000259" key="13">
    <source>
        <dbReference type="Pfam" id="PF05430"/>
    </source>
</evidence>
<dbReference type="EMBL" id="SLVJ01000022">
    <property type="protein sequence ID" value="TCM63200.1"/>
    <property type="molecule type" value="Genomic_DNA"/>
</dbReference>
<dbReference type="InterPro" id="IPR036188">
    <property type="entry name" value="FAD/NAD-bd_sf"/>
</dbReference>
<dbReference type="Gene3D" id="3.50.50.60">
    <property type="entry name" value="FAD/NAD(P)-binding domain"/>
    <property type="match status" value="1"/>
</dbReference>
<dbReference type="Gene3D" id="3.30.9.10">
    <property type="entry name" value="D-Amino Acid Oxidase, subunit A, domain 2"/>
    <property type="match status" value="2"/>
</dbReference>
<dbReference type="GO" id="GO:0004808">
    <property type="term" value="F:tRNA (5-methylaminomethyl-2-thiouridylate)(34)-methyltransferase activity"/>
    <property type="evidence" value="ECO:0007669"/>
    <property type="project" value="UniProtKB-EC"/>
</dbReference>
<feature type="domain" description="FAD dependent oxidoreductase" evidence="12">
    <location>
        <begin position="297"/>
        <end position="677"/>
    </location>
</feature>
<feature type="region of interest" description="FAD-dependent cmnm(5)s(2)U34 oxidoreductase" evidence="10">
    <location>
        <begin position="301"/>
        <end position="717"/>
    </location>
</feature>
<dbReference type="OrthoDB" id="9786494at2"/>
<dbReference type="Pfam" id="PF05430">
    <property type="entry name" value="Methyltransf_30"/>
    <property type="match status" value="1"/>
</dbReference>
<evidence type="ECO:0000256" key="1">
    <source>
        <dbReference type="ARBA" id="ARBA00022490"/>
    </source>
</evidence>
<keyword evidence="6 10" id="KW-0819">tRNA processing</keyword>
<evidence type="ECO:0000256" key="9">
    <source>
        <dbReference type="ARBA" id="ARBA00023268"/>
    </source>
</evidence>
<feature type="domain" description="MnmC-like methyltransferase" evidence="13">
    <location>
        <begin position="117"/>
        <end position="240"/>
    </location>
</feature>
<evidence type="ECO:0000256" key="6">
    <source>
        <dbReference type="ARBA" id="ARBA00022694"/>
    </source>
</evidence>
<dbReference type="AlphaFoldDB" id="A0A4R1XLU7"/>
<comment type="subcellular location">
    <subcellularLocation>
        <location evidence="10">Cytoplasm</location>
    </subcellularLocation>
</comment>
<feature type="region of interest" description="Disordered" evidence="11">
    <location>
        <begin position="460"/>
        <end position="496"/>
    </location>
</feature>
<evidence type="ECO:0000256" key="10">
    <source>
        <dbReference type="HAMAP-Rule" id="MF_01102"/>
    </source>
</evidence>
<keyword evidence="3 10" id="KW-0285">Flavoprotein</keyword>
<keyword evidence="2 10" id="KW-0489">Methyltransferase</keyword>
<dbReference type="GO" id="GO:0016645">
    <property type="term" value="F:oxidoreductase activity, acting on the CH-NH group of donors"/>
    <property type="evidence" value="ECO:0007669"/>
    <property type="project" value="InterPro"/>
</dbReference>
<keyword evidence="8 10" id="KW-0560">Oxidoreductase</keyword>
<dbReference type="InterPro" id="IPR006076">
    <property type="entry name" value="FAD-dep_OxRdtase"/>
</dbReference>
<reference evidence="14 15" key="1">
    <citation type="submission" date="2019-03" db="EMBL/GenBank/DDBJ databases">
        <title>Genomic analyses of the natural microbiome of Caenorhabditis elegans.</title>
        <authorList>
            <person name="Samuel B."/>
        </authorList>
    </citation>
    <scope>NUCLEOTIDE SEQUENCE [LARGE SCALE GENOMIC DNA]</scope>
    <source>
        <strain evidence="14 15">JUb89</strain>
    </source>
</reference>
<dbReference type="Proteomes" id="UP000294963">
    <property type="component" value="Unassembled WGS sequence"/>
</dbReference>
<dbReference type="EC" id="2.1.1.61" evidence="10"/>
<dbReference type="PANTHER" id="PTHR13847">
    <property type="entry name" value="SARCOSINE DEHYDROGENASE-RELATED"/>
    <property type="match status" value="1"/>
</dbReference>
<sequence length="717" mass="79250">MSTSIQTAELEWQTIDGIDVPISKQFGDVYFSKDNGLQETRHVFLAGNDLTERLSHLAAYDYFSVAETGFGTGLNILALWQLWQQQRPDNHSHLHAISVEKFPLSREDLQRALAAWPELAPLTEQLLAQYPLPIAGCHRLNFPQERFSLDLWLGDAQQVFPSMAHTHAVNAWFLDGFAPSCNPDMWEAQVLDHIVRMSAPNTTFASFSVAGVLKRGLKKHGISLSRPRGFGHKREMLKAVWLENRPDDQQPDPAKQPDAVKQPDFLEQPNAIKQPEFPKQIAKPNVSSIVQRHQPRRIAIIGAGIAGLSSAWALAQRGHQIDLYDQTAPISGASGNPMALLNPYFSNIENAAEHLMTLAWQYALPFYAQFQGFRSIAIKQMAFRHADELLDLAANYPAQMLQRQPASAQPLKTHFDCLEVSQAGTVSPQALCTQVLAHPNIQLHIAKISAIQKIEPSTAPQTTALTTSTTTTETATTSSTATTAATSKSTTAATTSETATTAVSATAYRLVTEAETQPLANTEPYDQVLVCCARSSPALFSRYAAIKPVRGQVSWMQNTQTPIATSHAYSYGGYCFQLNAEQLLLGASFYPNRDDDQVLEADHVHNYELIHNVFPAFAEALPPISQWQGRASVRAQSPDYFPLLGKVENDSEIYTFSALGSKGFLFAPLCAEVLAALMLAEQCPISQDLLNKLSAQRFFKKPRIRKPYYAGPFKKSD</sequence>
<comment type="caution">
    <text evidence="14">The sequence shown here is derived from an EMBL/GenBank/DDBJ whole genome shotgun (WGS) entry which is preliminary data.</text>
</comment>
<keyword evidence="9 10" id="KW-0511">Multifunctional enzyme</keyword>
<protein>
    <recommendedName>
        <fullName evidence="10">tRNA 5-methylaminomethyl-2-thiouridine biosynthesis bifunctional protein MnmC</fullName>
        <shortName evidence="10">tRNA mnm(5)s(2)U biosynthesis bifunctional protein</shortName>
    </recommendedName>
    <domain>
        <recommendedName>
            <fullName evidence="10">tRNA (mnm(5)s(2)U34)-methyltransferase</fullName>
            <ecNumber evidence="10">2.1.1.61</ecNumber>
        </recommendedName>
    </domain>
    <domain>
        <recommendedName>
            <fullName evidence="10">FAD-dependent cmnm(5)s(2)U34 oxidoreductase</fullName>
            <ecNumber evidence="10">1.5.-.-</ecNumber>
        </recommendedName>
    </domain>
</protein>
<comment type="cofactor">
    <cofactor evidence="10">
        <name>FAD</name>
        <dbReference type="ChEBI" id="CHEBI:57692"/>
    </cofactor>
</comment>
<dbReference type="SUPFAM" id="SSF51971">
    <property type="entry name" value="Nucleotide-binding domain"/>
    <property type="match status" value="1"/>
</dbReference>
<dbReference type="Gene3D" id="3.40.50.150">
    <property type="entry name" value="Vaccinia Virus protein VP39"/>
    <property type="match status" value="1"/>
</dbReference>
<dbReference type="HAMAP" id="MF_01102">
    <property type="entry name" value="MnmC"/>
    <property type="match status" value="1"/>
</dbReference>
<comment type="similarity">
    <text evidence="10">In the C-terminal section; belongs to the DAO family.</text>
</comment>
<evidence type="ECO:0000256" key="3">
    <source>
        <dbReference type="ARBA" id="ARBA00022630"/>
    </source>
</evidence>
<keyword evidence="4 10" id="KW-0808">Transferase</keyword>
<evidence type="ECO:0000256" key="8">
    <source>
        <dbReference type="ARBA" id="ARBA00023002"/>
    </source>
</evidence>